<accession>A0ABS4J6J8</accession>
<organism evidence="6 7">
    <name type="scientific">Paenibacillus eucommiae</name>
    <dbReference type="NCBI Taxonomy" id="1355755"/>
    <lineage>
        <taxon>Bacteria</taxon>
        <taxon>Bacillati</taxon>
        <taxon>Bacillota</taxon>
        <taxon>Bacilli</taxon>
        <taxon>Bacillales</taxon>
        <taxon>Paenibacillaceae</taxon>
        <taxon>Paenibacillus</taxon>
    </lineage>
</organism>
<keyword evidence="2" id="KW-0547">Nucleotide-binding</keyword>
<reference evidence="6 7" key="1">
    <citation type="submission" date="2021-03" db="EMBL/GenBank/DDBJ databases">
        <title>Genomic Encyclopedia of Type Strains, Phase IV (KMG-IV): sequencing the most valuable type-strain genomes for metagenomic binning, comparative biology and taxonomic classification.</title>
        <authorList>
            <person name="Goeker M."/>
        </authorList>
    </citation>
    <scope>NUCLEOTIDE SEQUENCE [LARGE SCALE GENOMIC DNA]</scope>
    <source>
        <strain evidence="6 7">DSM 26048</strain>
    </source>
</reference>
<keyword evidence="1" id="KW-0813">Transport</keyword>
<evidence type="ECO:0000313" key="6">
    <source>
        <dbReference type="EMBL" id="MBP1995457.1"/>
    </source>
</evidence>
<feature type="coiled-coil region" evidence="4">
    <location>
        <begin position="218"/>
        <end position="245"/>
    </location>
</feature>
<dbReference type="PROSITE" id="PS50893">
    <property type="entry name" value="ABC_TRANSPORTER_2"/>
    <property type="match status" value="1"/>
</dbReference>
<dbReference type="Proteomes" id="UP001519287">
    <property type="component" value="Unassembled WGS sequence"/>
</dbReference>
<dbReference type="Pfam" id="PF00005">
    <property type="entry name" value="ABC_tran"/>
    <property type="match status" value="1"/>
</dbReference>
<name>A0ABS4J6J8_9BACL</name>
<dbReference type="PANTHER" id="PTHR24220:SF685">
    <property type="entry name" value="ABC TRANSPORTER RELATED"/>
    <property type="match status" value="1"/>
</dbReference>
<comment type="caution">
    <text evidence="6">The sequence shown here is derived from an EMBL/GenBank/DDBJ whole genome shotgun (WGS) entry which is preliminary data.</text>
</comment>
<sequence>MITCEGLVKIYKAEELEVFALQGLDLTVEDGELMAIIGNSGSGKSTLLNMLGGLDRPSAGTLEIDGKNMLKMNERDLILYKRESVGFVWQNNARNLIPYLTALENVELPILLNGGRKRSRALELLEAVGLTHRRKNKLHELSGGEQQRVAIAIALANHPKLLLADEPTGSVDSRMADQILDLFRELNRTIGITIVIVTHDPLLAKKVDRVVAIRDGKISSEMLRRKSYKEELEELEQGIAQSEEEDSHVEYAILDKAGRLQVPSSYLDSIGVKDSNKVKLELVDGKIVLTSPDEA</sequence>
<dbReference type="SMART" id="SM00382">
    <property type="entry name" value="AAA"/>
    <property type="match status" value="1"/>
</dbReference>
<evidence type="ECO:0000256" key="2">
    <source>
        <dbReference type="ARBA" id="ARBA00022741"/>
    </source>
</evidence>
<protein>
    <submittedName>
        <fullName evidence="6">ABC-type lipoprotein export system ATPase subunit</fullName>
    </submittedName>
</protein>
<dbReference type="InterPro" id="IPR003593">
    <property type="entry name" value="AAA+_ATPase"/>
</dbReference>
<dbReference type="EMBL" id="JAGGLB010000034">
    <property type="protein sequence ID" value="MBP1995457.1"/>
    <property type="molecule type" value="Genomic_DNA"/>
</dbReference>
<evidence type="ECO:0000256" key="1">
    <source>
        <dbReference type="ARBA" id="ARBA00022448"/>
    </source>
</evidence>
<dbReference type="PANTHER" id="PTHR24220">
    <property type="entry name" value="IMPORT ATP-BINDING PROTEIN"/>
    <property type="match status" value="1"/>
</dbReference>
<dbReference type="InterPro" id="IPR017911">
    <property type="entry name" value="MacB-like_ATP-bd"/>
</dbReference>
<keyword evidence="3" id="KW-0067">ATP-binding</keyword>
<dbReference type="CDD" id="cd03255">
    <property type="entry name" value="ABC_MJ0796_LolCDE_FtsE"/>
    <property type="match status" value="1"/>
</dbReference>
<proteinExistence type="predicted"/>
<dbReference type="SUPFAM" id="SSF52540">
    <property type="entry name" value="P-loop containing nucleoside triphosphate hydrolases"/>
    <property type="match status" value="1"/>
</dbReference>
<evidence type="ECO:0000256" key="4">
    <source>
        <dbReference type="SAM" id="Coils"/>
    </source>
</evidence>
<evidence type="ECO:0000313" key="7">
    <source>
        <dbReference type="Proteomes" id="UP001519287"/>
    </source>
</evidence>
<dbReference type="PROSITE" id="PS00211">
    <property type="entry name" value="ABC_TRANSPORTER_1"/>
    <property type="match status" value="1"/>
</dbReference>
<evidence type="ECO:0000259" key="5">
    <source>
        <dbReference type="PROSITE" id="PS50893"/>
    </source>
</evidence>
<dbReference type="InterPro" id="IPR015854">
    <property type="entry name" value="ABC_transpr_LolD-like"/>
</dbReference>
<dbReference type="RefSeq" id="WP_209977256.1">
    <property type="nucleotide sequence ID" value="NZ_JAGGLB010000034.1"/>
</dbReference>
<evidence type="ECO:0000256" key="3">
    <source>
        <dbReference type="ARBA" id="ARBA00022840"/>
    </source>
</evidence>
<dbReference type="InterPro" id="IPR003439">
    <property type="entry name" value="ABC_transporter-like_ATP-bd"/>
</dbReference>
<feature type="domain" description="ABC transporter" evidence="5">
    <location>
        <begin position="2"/>
        <end position="240"/>
    </location>
</feature>
<keyword evidence="6" id="KW-0449">Lipoprotein</keyword>
<keyword evidence="4" id="KW-0175">Coiled coil</keyword>
<dbReference type="InterPro" id="IPR027417">
    <property type="entry name" value="P-loop_NTPase"/>
</dbReference>
<gene>
    <name evidence="6" type="ORF">J2Z66_007099</name>
</gene>
<keyword evidence="7" id="KW-1185">Reference proteome</keyword>
<dbReference type="InterPro" id="IPR017871">
    <property type="entry name" value="ABC_transporter-like_CS"/>
</dbReference>
<dbReference type="Gene3D" id="3.40.50.300">
    <property type="entry name" value="P-loop containing nucleotide triphosphate hydrolases"/>
    <property type="match status" value="1"/>
</dbReference>